<comment type="caution">
    <text evidence="1">The sequence shown here is derived from an EMBL/GenBank/DDBJ whole genome shotgun (WGS) entry which is preliminary data.</text>
</comment>
<proteinExistence type="predicted"/>
<sequence>ERLGGFGKLTAKLFRRGRERREEEISAGIGSPAGLPFRRSAAARRVRWHRTAELIDGGSKVAIESADYAAWERCWRFAVKNDKPLQRVTPLPTN</sequence>
<dbReference type="EMBL" id="JAHYIQ010000004">
    <property type="protein sequence ID" value="KAK1133086.1"/>
    <property type="molecule type" value="Genomic_DNA"/>
</dbReference>
<gene>
    <name evidence="1" type="ORF">K0M31_014445</name>
</gene>
<evidence type="ECO:0000313" key="1">
    <source>
        <dbReference type="EMBL" id="KAK1133086.1"/>
    </source>
</evidence>
<reference evidence="1" key="1">
    <citation type="submission" date="2021-10" db="EMBL/GenBank/DDBJ databases">
        <title>Melipona bicolor Genome sequencing and assembly.</title>
        <authorList>
            <person name="Araujo N.S."/>
            <person name="Arias M.C."/>
        </authorList>
    </citation>
    <scope>NUCLEOTIDE SEQUENCE</scope>
    <source>
        <strain evidence="1">USP_2M_L1-L4_2017</strain>
        <tissue evidence="1">Whole body</tissue>
    </source>
</reference>
<feature type="non-terminal residue" evidence="1">
    <location>
        <position position="1"/>
    </location>
</feature>
<evidence type="ECO:0000313" key="2">
    <source>
        <dbReference type="Proteomes" id="UP001177670"/>
    </source>
</evidence>
<keyword evidence="2" id="KW-1185">Reference proteome</keyword>
<dbReference type="Proteomes" id="UP001177670">
    <property type="component" value="Unassembled WGS sequence"/>
</dbReference>
<protein>
    <submittedName>
        <fullName evidence="1">Uncharacterized protein</fullName>
    </submittedName>
</protein>
<dbReference type="AlphaFoldDB" id="A0AA40G9T5"/>
<organism evidence="1 2">
    <name type="scientific">Melipona bicolor</name>
    <dbReference type="NCBI Taxonomy" id="60889"/>
    <lineage>
        <taxon>Eukaryota</taxon>
        <taxon>Metazoa</taxon>
        <taxon>Ecdysozoa</taxon>
        <taxon>Arthropoda</taxon>
        <taxon>Hexapoda</taxon>
        <taxon>Insecta</taxon>
        <taxon>Pterygota</taxon>
        <taxon>Neoptera</taxon>
        <taxon>Endopterygota</taxon>
        <taxon>Hymenoptera</taxon>
        <taxon>Apocrita</taxon>
        <taxon>Aculeata</taxon>
        <taxon>Apoidea</taxon>
        <taxon>Anthophila</taxon>
        <taxon>Apidae</taxon>
        <taxon>Melipona</taxon>
    </lineage>
</organism>
<name>A0AA40G9T5_9HYME</name>
<accession>A0AA40G9T5</accession>